<protein>
    <recommendedName>
        <fullName evidence="3">PiggyBac transposable element-derived protein domain-containing protein</fullName>
    </recommendedName>
</protein>
<gene>
    <name evidence="1" type="ORF">PPTG_23122</name>
</gene>
<dbReference type="Proteomes" id="UP000018817">
    <property type="component" value="Unassembled WGS sequence"/>
</dbReference>
<reference evidence="2" key="1">
    <citation type="submission" date="2011-12" db="EMBL/GenBank/DDBJ databases">
        <authorList>
            <consortium name="The Broad Institute Genome Sequencing Platform"/>
            <person name="Russ C."/>
            <person name="Tyler B."/>
            <person name="Panabieres F."/>
            <person name="Shan W."/>
            <person name="Tripathy S."/>
            <person name="Grunwald N."/>
            <person name="Machado M."/>
            <person name="Young S.K."/>
            <person name="Zeng Q."/>
            <person name="Gargeya S."/>
            <person name="Fitzgerald M."/>
            <person name="Haas B."/>
            <person name="Abouelleil A."/>
            <person name="Alvarado L."/>
            <person name="Arachchi H.M."/>
            <person name="Berlin A."/>
            <person name="Chapman S.B."/>
            <person name="Gearin G."/>
            <person name="Goldberg J."/>
            <person name="Griggs A."/>
            <person name="Gujja S."/>
            <person name="Hansen M."/>
            <person name="Heiman D."/>
            <person name="Howarth C."/>
            <person name="Larimer J."/>
            <person name="Lui A."/>
            <person name="MacDonald P.J.P."/>
            <person name="McCowen C."/>
            <person name="Montmayeur A."/>
            <person name="Murphy C."/>
            <person name="Neiman D."/>
            <person name="Pearson M."/>
            <person name="Priest M."/>
            <person name="Roberts A."/>
            <person name="Saif S."/>
            <person name="Shea T."/>
            <person name="Sisk P."/>
            <person name="Stolte C."/>
            <person name="Sykes S."/>
            <person name="Wortman J."/>
            <person name="Nusbaum C."/>
            <person name="Birren B."/>
        </authorList>
    </citation>
    <scope>NUCLEOTIDE SEQUENCE [LARGE SCALE GENOMIC DNA]</scope>
    <source>
        <strain evidence="2">INRA-310</strain>
    </source>
</reference>
<evidence type="ECO:0000313" key="2">
    <source>
        <dbReference type="Proteomes" id="UP000018817"/>
    </source>
</evidence>
<dbReference type="VEuPathDB" id="FungiDB:PPTG_23122"/>
<organism evidence="1 2">
    <name type="scientific">Phytophthora nicotianae (strain INRA-310)</name>
    <name type="common">Phytophthora parasitica</name>
    <dbReference type="NCBI Taxonomy" id="761204"/>
    <lineage>
        <taxon>Eukaryota</taxon>
        <taxon>Sar</taxon>
        <taxon>Stramenopiles</taxon>
        <taxon>Oomycota</taxon>
        <taxon>Peronosporomycetes</taxon>
        <taxon>Peronosporales</taxon>
        <taxon>Peronosporaceae</taxon>
        <taxon>Phytophthora</taxon>
    </lineage>
</organism>
<accession>W2Q560</accession>
<proteinExistence type="predicted"/>
<name>W2Q560_PHYN3</name>
<reference evidence="1 2" key="2">
    <citation type="submission" date="2013-11" db="EMBL/GenBank/DDBJ databases">
        <title>The Genome Sequence of Phytophthora parasitica INRA-310.</title>
        <authorList>
            <consortium name="The Broad Institute Genomics Platform"/>
            <person name="Russ C."/>
            <person name="Tyler B."/>
            <person name="Panabieres F."/>
            <person name="Shan W."/>
            <person name="Tripathy S."/>
            <person name="Grunwald N."/>
            <person name="Machado M."/>
            <person name="Johnson C.S."/>
            <person name="Arredondo F."/>
            <person name="Hong C."/>
            <person name="Coffey M."/>
            <person name="Young S.K."/>
            <person name="Zeng Q."/>
            <person name="Gargeya S."/>
            <person name="Fitzgerald M."/>
            <person name="Abouelleil A."/>
            <person name="Alvarado L."/>
            <person name="Chapman S.B."/>
            <person name="Gainer-Dewar J."/>
            <person name="Goldberg J."/>
            <person name="Griggs A."/>
            <person name="Gujja S."/>
            <person name="Hansen M."/>
            <person name="Howarth C."/>
            <person name="Imamovic A."/>
            <person name="Ireland A."/>
            <person name="Larimer J."/>
            <person name="McCowan C."/>
            <person name="Murphy C."/>
            <person name="Pearson M."/>
            <person name="Poon T.W."/>
            <person name="Priest M."/>
            <person name="Roberts A."/>
            <person name="Saif S."/>
            <person name="Shea T."/>
            <person name="Sykes S."/>
            <person name="Wortman J."/>
            <person name="Nusbaum C."/>
            <person name="Birren B."/>
        </authorList>
    </citation>
    <scope>NUCLEOTIDE SEQUENCE [LARGE SCALE GENOMIC DNA]</scope>
    <source>
        <strain evidence="1 2">INRA-310</strain>
    </source>
</reference>
<evidence type="ECO:0000313" key="1">
    <source>
        <dbReference type="EMBL" id="ETN08011.1"/>
    </source>
</evidence>
<evidence type="ECO:0008006" key="3">
    <source>
        <dbReference type="Google" id="ProtNLM"/>
    </source>
</evidence>
<dbReference type="EMBL" id="KI669590">
    <property type="protein sequence ID" value="ETN08011.1"/>
    <property type="molecule type" value="Genomic_DNA"/>
</dbReference>
<dbReference type="RefSeq" id="XP_008906815.1">
    <property type="nucleotide sequence ID" value="XM_008908567.1"/>
</dbReference>
<dbReference type="GeneID" id="20191721"/>
<dbReference type="AlphaFoldDB" id="W2Q560"/>
<sequence>MKNKSHKWGTKLFMMCYSTKAYCSRTTNMYGRFKVYLGANEALTDYKSGPAAVIRNFGEVFVSMAQDLEL</sequence>